<feature type="transmembrane region" description="Helical" evidence="1">
    <location>
        <begin position="53"/>
        <end position="75"/>
    </location>
</feature>
<keyword evidence="1" id="KW-0472">Membrane</keyword>
<dbReference type="PANTHER" id="PTHR38441">
    <property type="entry name" value="INTEGRAL MEMBRANE PROTEIN-RELATED"/>
    <property type="match status" value="1"/>
</dbReference>
<reference evidence="2 3" key="1">
    <citation type="journal article" date="2019" name="Sci. Rep.">
        <title>Extended insight into the Mycobacterium chelonae-abscessus complex through whole genome sequencing of Mycobacterium salmoniphilum outbreak and Mycobacterium salmoniphilum-like strains.</title>
        <authorList>
            <person name="Behra P.R.K."/>
            <person name="Das S."/>
            <person name="Pettersson B.M.F."/>
            <person name="Shirreff L."/>
            <person name="DuCote T."/>
            <person name="Jacobsson K.G."/>
            <person name="Ennis D.G."/>
            <person name="Kirsebom L.A."/>
        </authorList>
    </citation>
    <scope>NUCLEOTIDE SEQUENCE [LARGE SCALE GENOMIC DNA]</scope>
    <source>
        <strain evidence="2 3">DE 4585</strain>
    </source>
</reference>
<keyword evidence="1" id="KW-0812">Transmembrane</keyword>
<comment type="caution">
    <text evidence="2">The sequence shown here is derived from an EMBL/GenBank/DDBJ whole genome shotgun (WGS) entry which is preliminary data.</text>
</comment>
<dbReference type="Pfam" id="PF04341">
    <property type="entry name" value="DUF485"/>
    <property type="match status" value="1"/>
</dbReference>
<protein>
    <submittedName>
        <fullName evidence="2">Inner membrane protein YjcH</fullName>
    </submittedName>
</protein>
<proteinExistence type="predicted"/>
<dbReference type="EMBL" id="PECH01000008">
    <property type="protein sequence ID" value="TDZ79150.1"/>
    <property type="molecule type" value="Genomic_DNA"/>
</dbReference>
<evidence type="ECO:0000256" key="1">
    <source>
        <dbReference type="SAM" id="Phobius"/>
    </source>
</evidence>
<dbReference type="AlphaFoldDB" id="A0A4R8RXG1"/>
<dbReference type="Proteomes" id="UP000295117">
    <property type="component" value="Unassembled WGS sequence"/>
</dbReference>
<dbReference type="PANTHER" id="PTHR38441:SF1">
    <property type="entry name" value="MEMBRANE PROTEIN"/>
    <property type="match status" value="1"/>
</dbReference>
<accession>A0A4R8RXG1</accession>
<gene>
    <name evidence="2" type="primary">yjcH</name>
    <name evidence="2" type="ORF">DE4585_02885</name>
</gene>
<feature type="transmembrane region" description="Helical" evidence="1">
    <location>
        <begin position="87"/>
        <end position="109"/>
    </location>
</feature>
<evidence type="ECO:0000313" key="3">
    <source>
        <dbReference type="Proteomes" id="UP000295117"/>
    </source>
</evidence>
<organism evidence="2 3">
    <name type="scientific">Mycobacteroides salmoniphilum</name>
    <dbReference type="NCBI Taxonomy" id="404941"/>
    <lineage>
        <taxon>Bacteria</taxon>
        <taxon>Bacillati</taxon>
        <taxon>Actinomycetota</taxon>
        <taxon>Actinomycetes</taxon>
        <taxon>Mycobacteriales</taxon>
        <taxon>Mycobacteriaceae</taxon>
        <taxon>Mycobacteroides</taxon>
    </lineage>
</organism>
<keyword evidence="1" id="KW-1133">Transmembrane helix</keyword>
<evidence type="ECO:0000313" key="2">
    <source>
        <dbReference type="EMBL" id="TDZ79150.1"/>
    </source>
</evidence>
<sequence length="130" mass="14533">MTRLSLRSPSTLTGTHKEPALTAIDPTELSAERALEIQNSAEFQELRKTLRRFVFPMTAFFLVWYGLYVVLGAFAHDFMAIKLLGNINVGLVLGLGQFLTTFVITGLYVRFANRELDPRAAAIRAEVEQA</sequence>
<name>A0A4R8RXG1_9MYCO</name>
<dbReference type="InterPro" id="IPR007436">
    <property type="entry name" value="DUF485"/>
</dbReference>